<proteinExistence type="predicted"/>
<gene>
    <name evidence="1" type="ORF">CS022_21625</name>
</gene>
<dbReference type="EMBL" id="PEIB01000040">
    <property type="protein sequence ID" value="RXJ71144.1"/>
    <property type="molecule type" value="Genomic_DNA"/>
</dbReference>
<name>A0A4Q0YME0_9GAMM</name>
<keyword evidence="2" id="KW-1185">Reference proteome</keyword>
<protein>
    <submittedName>
        <fullName evidence="1">Uncharacterized protein</fullName>
    </submittedName>
</protein>
<organism evidence="1 2">
    <name type="scientific">Veronia nyctiphanis</name>
    <dbReference type="NCBI Taxonomy" id="1278244"/>
    <lineage>
        <taxon>Bacteria</taxon>
        <taxon>Pseudomonadati</taxon>
        <taxon>Pseudomonadota</taxon>
        <taxon>Gammaproteobacteria</taxon>
        <taxon>Vibrionales</taxon>
        <taxon>Vibrionaceae</taxon>
        <taxon>Veronia</taxon>
    </lineage>
</organism>
<dbReference type="OrthoDB" id="5295961at2"/>
<dbReference type="AlphaFoldDB" id="A0A4Q0YME0"/>
<evidence type="ECO:0000313" key="1">
    <source>
        <dbReference type="EMBL" id="RXJ71144.1"/>
    </source>
</evidence>
<dbReference type="RefSeq" id="WP_129123983.1">
    <property type="nucleotide sequence ID" value="NZ_PEIB01000040.1"/>
</dbReference>
<evidence type="ECO:0000313" key="2">
    <source>
        <dbReference type="Proteomes" id="UP000290287"/>
    </source>
</evidence>
<accession>A0A4Q0YME0</accession>
<comment type="caution">
    <text evidence="1">The sequence shown here is derived from an EMBL/GenBank/DDBJ whole genome shotgun (WGS) entry which is preliminary data.</text>
</comment>
<dbReference type="Proteomes" id="UP000290287">
    <property type="component" value="Unassembled WGS sequence"/>
</dbReference>
<reference evidence="1 2" key="1">
    <citation type="submission" date="2017-10" db="EMBL/GenBank/DDBJ databases">
        <title>Nyctiphanis sp. nov., isolated from the stomach of the euphausiid Nyctiphanes simplex (Hansen, 1911) in the Gulf of California.</title>
        <authorList>
            <person name="Gomez-Gil B."/>
            <person name="Aguilar-Mendez M."/>
            <person name="Lopez-Cortes A."/>
            <person name="Gomez-Gutierrez J."/>
            <person name="Roque A."/>
            <person name="Lang E."/>
            <person name="Gonzalez-Castillo A."/>
        </authorList>
    </citation>
    <scope>NUCLEOTIDE SEQUENCE [LARGE SCALE GENOMIC DNA]</scope>
    <source>
        <strain evidence="1 2">CAIM 600</strain>
    </source>
</reference>
<sequence length="190" mass="22283">MKIYHRVPSNLDGSELVPLNELKQQSPALYKHHVQKYATRPAALNRKVLPLNCFWNDVLHFTPIHPEKFMRALNDIGYQVHNLGKWFEFEVTTQAFELSKMALFWSPNQVFGDWSEKAEHYHSIDLESGQQFKNIPDQTINYYKDMFALGKTPLNFFRTPHILYRGRVSVDKANMIFKNANQENTNLGRL</sequence>